<evidence type="ECO:0000313" key="2">
    <source>
        <dbReference type="Proteomes" id="UP000031196"/>
    </source>
</evidence>
<proteinExistence type="predicted"/>
<dbReference type="AlphaFoldDB" id="A0A0B4DYA5"/>
<comment type="caution">
    <text evidence="1">The sequence shown here is derived from an EMBL/GenBank/DDBJ whole genome shotgun (WGS) entry which is preliminary data.</text>
</comment>
<dbReference type="Gene3D" id="1.10.10.1150">
    <property type="entry name" value="Coenzyme PQQ synthesis protein D (PqqD)"/>
    <property type="match status" value="1"/>
</dbReference>
<dbReference type="RefSeq" id="WP_043449330.1">
    <property type="nucleotide sequence ID" value="NZ_JWTB01000004.1"/>
</dbReference>
<organism evidence="1 2">
    <name type="scientific">Pseudarthrobacter phenanthrenivorans</name>
    <name type="common">Arthrobacter phenanthrenivorans</name>
    <dbReference type="NCBI Taxonomy" id="361575"/>
    <lineage>
        <taxon>Bacteria</taxon>
        <taxon>Bacillati</taxon>
        <taxon>Actinomycetota</taxon>
        <taxon>Actinomycetes</taxon>
        <taxon>Micrococcales</taxon>
        <taxon>Micrococcaceae</taxon>
        <taxon>Pseudarthrobacter</taxon>
    </lineage>
</organism>
<accession>A0A0B4DYA5</accession>
<protein>
    <submittedName>
        <fullName evidence="1">Pyrroloquinoline quinone biosynthesis protein PqqD</fullName>
    </submittedName>
</protein>
<evidence type="ECO:0000313" key="1">
    <source>
        <dbReference type="EMBL" id="KIC69455.1"/>
    </source>
</evidence>
<dbReference type="InterPro" id="IPR041881">
    <property type="entry name" value="PqqD_sf"/>
</dbReference>
<gene>
    <name evidence="1" type="ORF">RM50_01930</name>
</gene>
<reference evidence="1 2" key="1">
    <citation type="submission" date="2014-12" db="EMBL/GenBank/DDBJ databases">
        <title>Genome sequencing of Arthrobacter phenanthrenivorans SWC37.</title>
        <authorList>
            <person name="Tan P.W."/>
            <person name="Chan K.-G."/>
        </authorList>
    </citation>
    <scope>NUCLEOTIDE SEQUENCE [LARGE SCALE GENOMIC DNA]</scope>
    <source>
        <strain evidence="1 2">SWC37</strain>
    </source>
</reference>
<sequence>MIWHHGPLVAEVCTKPRARVALLHLDATQPVVLEGPAAVIWDLIDGERSERDIFAELEATFEDQSGQMQAQVEGFLASLEAQRLIEAARGTSR</sequence>
<name>A0A0B4DYA5_PSEPS</name>
<dbReference type="Proteomes" id="UP000031196">
    <property type="component" value="Unassembled WGS sequence"/>
</dbReference>
<dbReference type="InterPro" id="IPR008792">
    <property type="entry name" value="PQQD"/>
</dbReference>
<dbReference type="EMBL" id="JWTB01000004">
    <property type="protein sequence ID" value="KIC69455.1"/>
    <property type="molecule type" value="Genomic_DNA"/>
</dbReference>
<dbReference type="Pfam" id="PF05402">
    <property type="entry name" value="PqqD"/>
    <property type="match status" value="1"/>
</dbReference>